<dbReference type="SUPFAM" id="SSF118310">
    <property type="entry name" value="AN1-like Zinc finger"/>
    <property type="match status" value="1"/>
</dbReference>
<accession>A0A2A2K3M8</accession>
<dbReference type="PANTHER" id="PTHR46728:SF1">
    <property type="entry name" value="AN1-TYPE ZINC FINGER PROTEIN 4"/>
    <property type="match status" value="1"/>
</dbReference>
<sequence>MYSSLVPVEISIETMTGETFTERIRLYETVAELKNRIYRRKSIPPSRQALVLSGRALPNELELDRVGVHAGSVLKLFILTRTGPIDERAVRQNATSEAAIWSDETSDKERRTSYRRGLSAPEDTSAKDSSAGETERETEDGRMLSGGGGNGEEKQNGSRMQQKVQQSRRQRTLSLNQTNNHSKNEEQYEPDQPCTSSAGIGNSANETVRRHRHQNQPSMSRIRPRSRPRGEKRAEVTSSDDNEHSARDEAAAHALLVDKLNMSRKGVNSSRAVRYSLGSTRSNASAGSIRCSVCAFKMNSVFNCRCGKILCSRHRNPQAHTCSKVRTKLQQVSD</sequence>
<gene>
    <name evidence="3" type="ORF">WR25_06965</name>
</gene>
<evidence type="ECO:0000313" key="3">
    <source>
        <dbReference type="EMBL" id="PAV68473.1"/>
    </source>
</evidence>
<dbReference type="Gene3D" id="3.10.20.90">
    <property type="entry name" value="Phosphatidylinositol 3-kinase Catalytic Subunit, Chain A, domain 1"/>
    <property type="match status" value="1"/>
</dbReference>
<protein>
    <recommendedName>
        <fullName evidence="2">Ubiquitin-like domain-containing protein</fullName>
    </recommendedName>
</protein>
<feature type="compositionally biased region" description="Basic and acidic residues" evidence="1">
    <location>
        <begin position="133"/>
        <end position="142"/>
    </location>
</feature>
<keyword evidence="4" id="KW-1185">Reference proteome</keyword>
<dbReference type="STRING" id="2018661.A0A2A2K3M8"/>
<dbReference type="PROSITE" id="PS50053">
    <property type="entry name" value="UBIQUITIN_2"/>
    <property type="match status" value="1"/>
</dbReference>
<dbReference type="SMART" id="SM00213">
    <property type="entry name" value="UBQ"/>
    <property type="match status" value="1"/>
</dbReference>
<feature type="domain" description="Ubiquitin-like" evidence="2">
    <location>
        <begin position="8"/>
        <end position="83"/>
    </location>
</feature>
<name>A0A2A2K3M8_9BILA</name>
<evidence type="ECO:0000259" key="2">
    <source>
        <dbReference type="PROSITE" id="PS50053"/>
    </source>
</evidence>
<dbReference type="Gene3D" id="4.10.1110.10">
    <property type="entry name" value="AN1-like Zinc finger"/>
    <property type="match status" value="1"/>
</dbReference>
<dbReference type="InterPro" id="IPR035896">
    <property type="entry name" value="AN1-like_Znf"/>
</dbReference>
<dbReference type="Pfam" id="PF00240">
    <property type="entry name" value="ubiquitin"/>
    <property type="match status" value="1"/>
</dbReference>
<feature type="compositionally biased region" description="Polar residues" evidence="1">
    <location>
        <begin position="172"/>
        <end position="181"/>
    </location>
</feature>
<organism evidence="3 4">
    <name type="scientific">Diploscapter pachys</name>
    <dbReference type="NCBI Taxonomy" id="2018661"/>
    <lineage>
        <taxon>Eukaryota</taxon>
        <taxon>Metazoa</taxon>
        <taxon>Ecdysozoa</taxon>
        <taxon>Nematoda</taxon>
        <taxon>Chromadorea</taxon>
        <taxon>Rhabditida</taxon>
        <taxon>Rhabditina</taxon>
        <taxon>Rhabditomorpha</taxon>
        <taxon>Rhabditoidea</taxon>
        <taxon>Rhabditidae</taxon>
        <taxon>Diploscapter</taxon>
    </lineage>
</organism>
<feature type="region of interest" description="Disordered" evidence="1">
    <location>
        <begin position="101"/>
        <end position="247"/>
    </location>
</feature>
<proteinExistence type="predicted"/>
<reference evidence="3 4" key="1">
    <citation type="journal article" date="2017" name="Curr. Biol.">
        <title>Genome architecture and evolution of a unichromosomal asexual nematode.</title>
        <authorList>
            <person name="Fradin H."/>
            <person name="Zegar C."/>
            <person name="Gutwein M."/>
            <person name="Lucas J."/>
            <person name="Kovtun M."/>
            <person name="Corcoran D."/>
            <person name="Baugh L.R."/>
            <person name="Kiontke K."/>
            <person name="Gunsalus K."/>
            <person name="Fitch D.H."/>
            <person name="Piano F."/>
        </authorList>
    </citation>
    <scope>NUCLEOTIDE SEQUENCE [LARGE SCALE GENOMIC DNA]</scope>
    <source>
        <strain evidence="3">PF1309</strain>
    </source>
</reference>
<dbReference type="InterPro" id="IPR029071">
    <property type="entry name" value="Ubiquitin-like_domsf"/>
</dbReference>
<dbReference type="SUPFAM" id="SSF54236">
    <property type="entry name" value="Ubiquitin-like"/>
    <property type="match status" value="1"/>
</dbReference>
<dbReference type="InterPro" id="IPR053061">
    <property type="entry name" value="AN1-type_zinc_finger"/>
</dbReference>
<dbReference type="AlphaFoldDB" id="A0A2A2K3M8"/>
<dbReference type="PANTHER" id="PTHR46728">
    <property type="entry name" value="AN1-TYPE ZINC FINGER PROTEIN 4"/>
    <property type="match status" value="1"/>
</dbReference>
<evidence type="ECO:0000256" key="1">
    <source>
        <dbReference type="SAM" id="MobiDB-lite"/>
    </source>
</evidence>
<dbReference type="InterPro" id="IPR000626">
    <property type="entry name" value="Ubiquitin-like_dom"/>
</dbReference>
<dbReference type="Proteomes" id="UP000218231">
    <property type="component" value="Unassembled WGS sequence"/>
</dbReference>
<dbReference type="OrthoDB" id="756206at2759"/>
<feature type="compositionally biased region" description="Polar residues" evidence="1">
    <location>
        <begin position="193"/>
        <end position="206"/>
    </location>
</feature>
<dbReference type="EMBL" id="LIAE01009751">
    <property type="protein sequence ID" value="PAV68473.1"/>
    <property type="molecule type" value="Genomic_DNA"/>
</dbReference>
<comment type="caution">
    <text evidence="3">The sequence shown here is derived from an EMBL/GenBank/DDBJ whole genome shotgun (WGS) entry which is preliminary data.</text>
</comment>
<feature type="compositionally biased region" description="Basic and acidic residues" evidence="1">
    <location>
        <begin position="228"/>
        <end position="247"/>
    </location>
</feature>
<evidence type="ECO:0000313" key="4">
    <source>
        <dbReference type="Proteomes" id="UP000218231"/>
    </source>
</evidence>